<sequence length="63" mass="7274">MVHVRLISVMQTFLEFIRKRQNNLNFLTSIKTSFSLLLSFNSMIFGDTISHRLLLSASSNLIK</sequence>
<accession>A0A0K2T0R7</accession>
<evidence type="ECO:0000313" key="1">
    <source>
        <dbReference type="EMBL" id="CDW19370.1"/>
    </source>
</evidence>
<dbReference type="AlphaFoldDB" id="A0A0K2T0R7"/>
<reference evidence="1" key="1">
    <citation type="submission" date="2014-05" db="EMBL/GenBank/DDBJ databases">
        <authorList>
            <person name="Chronopoulou M."/>
        </authorList>
    </citation>
    <scope>NUCLEOTIDE SEQUENCE</scope>
    <source>
        <tissue evidence="1">Whole organism</tissue>
    </source>
</reference>
<name>A0A0K2T0R7_LEPSM</name>
<protein>
    <submittedName>
        <fullName evidence="1">Uncharacterized protein</fullName>
    </submittedName>
</protein>
<proteinExistence type="predicted"/>
<organism evidence="1">
    <name type="scientific">Lepeophtheirus salmonis</name>
    <name type="common">Salmon louse</name>
    <name type="synonym">Caligus salmonis</name>
    <dbReference type="NCBI Taxonomy" id="72036"/>
    <lineage>
        <taxon>Eukaryota</taxon>
        <taxon>Metazoa</taxon>
        <taxon>Ecdysozoa</taxon>
        <taxon>Arthropoda</taxon>
        <taxon>Crustacea</taxon>
        <taxon>Multicrustacea</taxon>
        <taxon>Hexanauplia</taxon>
        <taxon>Copepoda</taxon>
        <taxon>Siphonostomatoida</taxon>
        <taxon>Caligidae</taxon>
        <taxon>Lepeophtheirus</taxon>
    </lineage>
</organism>
<dbReference type="EMBL" id="HACA01002009">
    <property type="protein sequence ID" value="CDW19370.1"/>
    <property type="molecule type" value="Transcribed_RNA"/>
</dbReference>